<comment type="caution">
    <text evidence="6">The sequence shown here is derived from an EMBL/GenBank/DDBJ whole genome shotgun (WGS) entry which is preliminary data.</text>
</comment>
<organism evidence="6 7">
    <name type="scientific">Hasllibacter halocynthiae</name>
    <dbReference type="NCBI Taxonomy" id="595589"/>
    <lineage>
        <taxon>Bacteria</taxon>
        <taxon>Pseudomonadati</taxon>
        <taxon>Pseudomonadota</taxon>
        <taxon>Alphaproteobacteria</taxon>
        <taxon>Rhodobacterales</taxon>
        <taxon>Roseobacteraceae</taxon>
        <taxon>Hasllibacter</taxon>
    </lineage>
</organism>
<keyword evidence="3 5" id="KW-1133">Transmembrane helix</keyword>
<dbReference type="Proteomes" id="UP000238801">
    <property type="component" value="Unassembled WGS sequence"/>
</dbReference>
<evidence type="ECO:0000313" key="7">
    <source>
        <dbReference type="Proteomes" id="UP000238801"/>
    </source>
</evidence>
<feature type="transmembrane region" description="Helical" evidence="5">
    <location>
        <begin position="25"/>
        <end position="47"/>
    </location>
</feature>
<dbReference type="Pfam" id="PF04228">
    <property type="entry name" value="Zn_peptidase"/>
    <property type="match status" value="1"/>
</dbReference>
<sequence>MRWRGGRMSRNVIDARRSGGGGRRLAVGGGGSLALVLLVVGGLFLGVDLTPLLGGQGGTVAPAPQARGITAADEERARFAATVLAFTEDVWRDVYPAQTGRPYRDPELVMFTGAVGSACGGASAATGPFYCPADGRAYLDTDFFVALERRFGAPGDFAAAYVIAHEIAHHVQNLEGILGEVQQLQARSGPAEANALQVRVELQADCLAGVWAHHAERRQRILDPGDFEEALRAARAIGDDRLAEEAGRAVRPHTFTHGTSAQRSRWFAVGFEGGEMAACDTFGARTL</sequence>
<dbReference type="InterPro" id="IPR007343">
    <property type="entry name" value="Uncharacterised_pept_Zn_put"/>
</dbReference>
<comment type="subcellular location">
    <subcellularLocation>
        <location evidence="1">Membrane</location>
        <topology evidence="1">Single-pass membrane protein</topology>
    </subcellularLocation>
</comment>
<evidence type="ECO:0000256" key="4">
    <source>
        <dbReference type="ARBA" id="ARBA00023136"/>
    </source>
</evidence>
<name>A0A2T0X889_9RHOB</name>
<keyword evidence="4 5" id="KW-0472">Membrane</keyword>
<dbReference type="EMBL" id="PVTT01000001">
    <property type="protein sequence ID" value="PRY95115.1"/>
    <property type="molecule type" value="Genomic_DNA"/>
</dbReference>
<evidence type="ECO:0000256" key="1">
    <source>
        <dbReference type="ARBA" id="ARBA00004167"/>
    </source>
</evidence>
<gene>
    <name evidence="6" type="ORF">BCF33_0728</name>
</gene>
<evidence type="ECO:0000313" key="6">
    <source>
        <dbReference type="EMBL" id="PRY95115.1"/>
    </source>
</evidence>
<evidence type="ECO:0000256" key="5">
    <source>
        <dbReference type="SAM" id="Phobius"/>
    </source>
</evidence>
<dbReference type="AlphaFoldDB" id="A0A2T0X889"/>
<evidence type="ECO:0000256" key="2">
    <source>
        <dbReference type="ARBA" id="ARBA00022692"/>
    </source>
</evidence>
<evidence type="ECO:0008006" key="8">
    <source>
        <dbReference type="Google" id="ProtNLM"/>
    </source>
</evidence>
<dbReference type="PANTHER" id="PTHR30168:SF0">
    <property type="entry name" value="INNER MEMBRANE PROTEIN"/>
    <property type="match status" value="1"/>
</dbReference>
<keyword evidence="7" id="KW-1185">Reference proteome</keyword>
<accession>A0A2T0X889</accession>
<proteinExistence type="predicted"/>
<dbReference type="PANTHER" id="PTHR30168">
    <property type="entry name" value="PUTATIVE MEMBRANE PROTEIN YPFJ"/>
    <property type="match status" value="1"/>
</dbReference>
<reference evidence="6 7" key="1">
    <citation type="submission" date="2018-03" db="EMBL/GenBank/DDBJ databases">
        <title>Genomic Encyclopedia of Archaeal and Bacterial Type Strains, Phase II (KMG-II): from individual species to whole genera.</title>
        <authorList>
            <person name="Goeker M."/>
        </authorList>
    </citation>
    <scope>NUCLEOTIDE SEQUENCE [LARGE SCALE GENOMIC DNA]</scope>
    <source>
        <strain evidence="6 7">DSM 29318</strain>
    </source>
</reference>
<evidence type="ECO:0000256" key="3">
    <source>
        <dbReference type="ARBA" id="ARBA00022989"/>
    </source>
</evidence>
<dbReference type="RefSeq" id="WP_106160187.1">
    <property type="nucleotide sequence ID" value="NZ_PVTT01000001.1"/>
</dbReference>
<dbReference type="OrthoDB" id="9774900at2"/>
<protein>
    <recommendedName>
        <fullName evidence="8">Metalloprotease</fullName>
    </recommendedName>
</protein>
<dbReference type="GO" id="GO:0016020">
    <property type="term" value="C:membrane"/>
    <property type="evidence" value="ECO:0007669"/>
    <property type="project" value="UniProtKB-SubCell"/>
</dbReference>
<keyword evidence="2 5" id="KW-0812">Transmembrane</keyword>